<feature type="region of interest" description="Disordered" evidence="5">
    <location>
        <begin position="412"/>
        <end position="512"/>
    </location>
</feature>
<keyword evidence="4 6" id="KW-0472">Membrane</keyword>
<feature type="transmembrane region" description="Helical" evidence="6">
    <location>
        <begin position="134"/>
        <end position="155"/>
    </location>
</feature>
<name>A0A316YTY5_9BASI</name>
<comment type="subcellular location">
    <subcellularLocation>
        <location evidence="1">Membrane</location>
        <topology evidence="1">Multi-pass membrane protein</topology>
    </subcellularLocation>
</comment>
<dbReference type="OrthoDB" id="266518at2759"/>
<dbReference type="InterPro" id="IPR059112">
    <property type="entry name" value="CysZ/EI24"/>
</dbReference>
<dbReference type="PANTHER" id="PTHR21389">
    <property type="entry name" value="P53 INDUCED PROTEIN"/>
    <property type="match status" value="1"/>
</dbReference>
<evidence type="ECO:0000256" key="6">
    <source>
        <dbReference type="SAM" id="Phobius"/>
    </source>
</evidence>
<feature type="compositionally biased region" description="Gly residues" evidence="5">
    <location>
        <begin position="450"/>
        <end position="465"/>
    </location>
</feature>
<evidence type="ECO:0000313" key="8">
    <source>
        <dbReference type="Proteomes" id="UP000245768"/>
    </source>
</evidence>
<dbReference type="GO" id="GO:0016236">
    <property type="term" value="P:macroautophagy"/>
    <property type="evidence" value="ECO:0007669"/>
    <property type="project" value="TreeGrafter"/>
</dbReference>
<feature type="region of interest" description="Disordered" evidence="5">
    <location>
        <begin position="371"/>
        <end position="390"/>
    </location>
</feature>
<keyword evidence="3 6" id="KW-1133">Transmembrane helix</keyword>
<evidence type="ECO:0000256" key="1">
    <source>
        <dbReference type="ARBA" id="ARBA00004141"/>
    </source>
</evidence>
<reference evidence="7 8" key="1">
    <citation type="journal article" date="2018" name="Mol. Biol. Evol.">
        <title>Broad Genomic Sampling Reveals a Smut Pathogenic Ancestry of the Fungal Clade Ustilaginomycotina.</title>
        <authorList>
            <person name="Kijpornyongpan T."/>
            <person name="Mondo S.J."/>
            <person name="Barry K."/>
            <person name="Sandor L."/>
            <person name="Lee J."/>
            <person name="Lipzen A."/>
            <person name="Pangilinan J."/>
            <person name="LaButti K."/>
            <person name="Hainaut M."/>
            <person name="Henrissat B."/>
            <person name="Grigoriev I.V."/>
            <person name="Spatafora J.W."/>
            <person name="Aime M.C."/>
        </authorList>
    </citation>
    <scope>NUCLEOTIDE SEQUENCE [LARGE SCALE GENOMIC DNA]</scope>
    <source>
        <strain evidence="7 8">MCA 4198</strain>
    </source>
</reference>
<feature type="transmembrane region" description="Helical" evidence="6">
    <location>
        <begin position="213"/>
        <end position="231"/>
    </location>
</feature>
<dbReference type="GO" id="GO:0005783">
    <property type="term" value="C:endoplasmic reticulum"/>
    <property type="evidence" value="ECO:0007669"/>
    <property type="project" value="TreeGrafter"/>
</dbReference>
<feature type="compositionally biased region" description="Gly residues" evidence="5">
    <location>
        <begin position="412"/>
        <end position="433"/>
    </location>
</feature>
<evidence type="ECO:0000256" key="2">
    <source>
        <dbReference type="ARBA" id="ARBA00022692"/>
    </source>
</evidence>
<organism evidence="7 8">
    <name type="scientific">Acaromyces ingoldii</name>
    <dbReference type="NCBI Taxonomy" id="215250"/>
    <lineage>
        <taxon>Eukaryota</taxon>
        <taxon>Fungi</taxon>
        <taxon>Dikarya</taxon>
        <taxon>Basidiomycota</taxon>
        <taxon>Ustilaginomycotina</taxon>
        <taxon>Exobasidiomycetes</taxon>
        <taxon>Exobasidiales</taxon>
        <taxon>Cryptobasidiaceae</taxon>
        <taxon>Acaromyces</taxon>
    </lineage>
</organism>
<evidence type="ECO:0000313" key="7">
    <source>
        <dbReference type="EMBL" id="PWN92681.1"/>
    </source>
</evidence>
<dbReference type="AlphaFoldDB" id="A0A316YTY5"/>
<feature type="transmembrane region" description="Helical" evidence="6">
    <location>
        <begin position="252"/>
        <end position="269"/>
    </location>
</feature>
<feature type="transmembrane region" description="Helical" evidence="6">
    <location>
        <begin position="191"/>
        <end position="207"/>
    </location>
</feature>
<evidence type="ECO:0000256" key="3">
    <source>
        <dbReference type="ARBA" id="ARBA00022989"/>
    </source>
</evidence>
<evidence type="ECO:0000256" key="4">
    <source>
        <dbReference type="ARBA" id="ARBA00023136"/>
    </source>
</evidence>
<dbReference type="EMBL" id="KZ819634">
    <property type="protein sequence ID" value="PWN92681.1"/>
    <property type="molecule type" value="Genomic_DNA"/>
</dbReference>
<protein>
    <recommendedName>
        <fullName evidence="9">EI24-domain-containing protein</fullName>
    </recommendedName>
</protein>
<dbReference type="GO" id="GO:0016020">
    <property type="term" value="C:membrane"/>
    <property type="evidence" value="ECO:0007669"/>
    <property type="project" value="UniProtKB-SubCell"/>
</dbReference>
<dbReference type="InParanoid" id="A0A316YTY5"/>
<dbReference type="PANTHER" id="PTHR21389:SF0">
    <property type="entry name" value="ETOPOSIDE-INDUCED PROTEIN 2.4 HOMOLOG"/>
    <property type="match status" value="1"/>
</dbReference>
<accession>A0A316YTY5</accession>
<gene>
    <name evidence="7" type="ORF">FA10DRAFT_246543</name>
</gene>
<dbReference type="GeneID" id="37041330"/>
<evidence type="ECO:0000256" key="5">
    <source>
        <dbReference type="SAM" id="MobiDB-lite"/>
    </source>
</evidence>
<proteinExistence type="predicted"/>
<sequence>MRGHRSNFSLATSVDLDVEGGGRLDEDYDGGWPSSSQLAWSAKGPAASVPSMGILRSARCHLAWARCGFSDANRWKEAARVAMGAPDVRNSILKGLILTSTIAALIFFFELAFFPSQLFFSTHDPDASSIGSVFWLYPLVAGSYFLASSWTVDVAQATYQLKHGRFLSVADFQAPNSPGFSTTSRVVAEKSYLVILVVNYTIISLILQQVPIVGKWLSFFFMSFIDAYYCFEQAWIARGWAVERRMRYAESRWAYFVAFGLPSTAVSFFHPSGLLNLMLFMLCFPICSVLAMLANPQPRVAPTSSVSDVTSPKLATSPSSFSNGSSATGSVAGGAGTLSAFMPARLPIFWPTVKVYRIILSLFPASSAPSSGGAGPARSLHQQQQQQPQHFAAPRFAPTQYGVGAGSGVDVGIPMGGGGGGAGGPSSMGGPGSTGTRRTNAAAQFVDGAWSGGAPGSSPRLGGGPPKLNGATPPPSASGVYPSATYQSQPVPPPPKVAPRSAAAGSGAKKRD</sequence>
<keyword evidence="8" id="KW-1185">Reference proteome</keyword>
<evidence type="ECO:0008006" key="9">
    <source>
        <dbReference type="Google" id="ProtNLM"/>
    </source>
</evidence>
<dbReference type="Proteomes" id="UP000245768">
    <property type="component" value="Unassembled WGS sequence"/>
</dbReference>
<dbReference type="Pfam" id="PF07264">
    <property type="entry name" value="EI24"/>
    <property type="match status" value="1"/>
</dbReference>
<feature type="transmembrane region" description="Helical" evidence="6">
    <location>
        <begin position="92"/>
        <end position="114"/>
    </location>
</feature>
<dbReference type="RefSeq" id="XP_025379879.1">
    <property type="nucleotide sequence ID" value="XM_025519414.1"/>
</dbReference>
<keyword evidence="2 6" id="KW-0812">Transmembrane</keyword>